<keyword evidence="15 18" id="KW-0472">Membrane</keyword>
<dbReference type="PROSITE" id="PS50011">
    <property type="entry name" value="PROTEIN_KINASE_DOM"/>
    <property type="match status" value="1"/>
</dbReference>
<dbReference type="EC" id="2.7.11.1" evidence="3"/>
<accession>A0AAD5GCN4</accession>
<dbReference type="EMBL" id="JAMZMK010009051">
    <property type="protein sequence ID" value="KAI7737382.1"/>
    <property type="molecule type" value="Genomic_DNA"/>
</dbReference>
<evidence type="ECO:0000256" key="1">
    <source>
        <dbReference type="ARBA" id="ARBA00004162"/>
    </source>
</evidence>
<dbReference type="Gene3D" id="3.80.10.10">
    <property type="entry name" value="Ribonuclease Inhibitor"/>
    <property type="match status" value="2"/>
</dbReference>
<dbReference type="Gene3D" id="3.30.200.20">
    <property type="entry name" value="Phosphorylase Kinase, domain 1"/>
    <property type="match status" value="1"/>
</dbReference>
<dbReference type="Proteomes" id="UP001206925">
    <property type="component" value="Unassembled WGS sequence"/>
</dbReference>
<evidence type="ECO:0000256" key="18">
    <source>
        <dbReference type="SAM" id="Phobius"/>
    </source>
</evidence>
<dbReference type="PANTHER" id="PTHR27008:SF524">
    <property type="entry name" value="PROTEIN KINASE DOMAIN-CONTAINING PROTEIN"/>
    <property type="match status" value="1"/>
</dbReference>
<dbReference type="PROSITE" id="PS51450">
    <property type="entry name" value="LRR"/>
    <property type="match status" value="1"/>
</dbReference>
<dbReference type="SMART" id="SM00369">
    <property type="entry name" value="LRR_TYP"/>
    <property type="match status" value="5"/>
</dbReference>
<dbReference type="FunFam" id="3.80.10.10:FF:000095">
    <property type="entry name" value="LRR receptor-like serine/threonine-protein kinase GSO1"/>
    <property type="match status" value="1"/>
</dbReference>
<protein>
    <recommendedName>
        <fullName evidence="3">non-specific serine/threonine protein kinase</fullName>
        <ecNumber evidence="3">2.7.11.1</ecNumber>
    </recommendedName>
</protein>
<evidence type="ECO:0000256" key="13">
    <source>
        <dbReference type="ARBA" id="ARBA00022840"/>
    </source>
</evidence>
<proteinExistence type="inferred from homology"/>
<feature type="domain" description="Protein kinase" evidence="19">
    <location>
        <begin position="552"/>
        <end position="835"/>
    </location>
</feature>
<dbReference type="SUPFAM" id="SSF56112">
    <property type="entry name" value="Protein kinase-like (PK-like)"/>
    <property type="match status" value="1"/>
</dbReference>
<gene>
    <name evidence="20" type="ORF">M8C21_024796</name>
</gene>
<dbReference type="InterPro" id="IPR011009">
    <property type="entry name" value="Kinase-like_dom_sf"/>
</dbReference>
<dbReference type="InterPro" id="IPR000719">
    <property type="entry name" value="Prot_kinase_dom"/>
</dbReference>
<dbReference type="InterPro" id="IPR013210">
    <property type="entry name" value="LRR_N_plant-typ"/>
</dbReference>
<dbReference type="GO" id="GO:0005524">
    <property type="term" value="F:ATP binding"/>
    <property type="evidence" value="ECO:0007669"/>
    <property type="project" value="UniProtKB-UniRule"/>
</dbReference>
<keyword evidence="5" id="KW-0723">Serine/threonine-protein kinase</keyword>
<dbReference type="AlphaFoldDB" id="A0AAD5GCN4"/>
<evidence type="ECO:0000256" key="17">
    <source>
        <dbReference type="PROSITE-ProRule" id="PRU10141"/>
    </source>
</evidence>
<keyword evidence="11 17" id="KW-0547">Nucleotide-binding</keyword>
<dbReference type="SUPFAM" id="SSF52058">
    <property type="entry name" value="L domain-like"/>
    <property type="match status" value="2"/>
</dbReference>
<dbReference type="GO" id="GO:0051707">
    <property type="term" value="P:response to other organism"/>
    <property type="evidence" value="ECO:0007669"/>
    <property type="project" value="UniProtKB-ARBA"/>
</dbReference>
<dbReference type="InterPro" id="IPR017441">
    <property type="entry name" value="Protein_kinase_ATP_BS"/>
</dbReference>
<feature type="binding site" evidence="17">
    <location>
        <position position="582"/>
    </location>
    <ligand>
        <name>ATP</name>
        <dbReference type="ChEBI" id="CHEBI:30616"/>
    </ligand>
</feature>
<reference evidence="20" key="1">
    <citation type="submission" date="2022-06" db="EMBL/GenBank/DDBJ databases">
        <title>Uncovering the hologenomic basis of an extraordinary plant invasion.</title>
        <authorList>
            <person name="Bieker V.C."/>
            <person name="Martin M.D."/>
            <person name="Gilbert T."/>
            <person name="Hodgins K."/>
            <person name="Battlay P."/>
            <person name="Petersen B."/>
            <person name="Wilson J."/>
        </authorList>
    </citation>
    <scope>NUCLEOTIDE SEQUENCE</scope>
    <source>
        <strain evidence="20">AA19_3_7</strain>
        <tissue evidence="20">Leaf</tissue>
    </source>
</reference>
<dbReference type="FunFam" id="3.80.10.10:FF:000288">
    <property type="entry name" value="LRR receptor-like serine/threonine-protein kinase EFR"/>
    <property type="match status" value="1"/>
</dbReference>
<organism evidence="20 21">
    <name type="scientific">Ambrosia artemisiifolia</name>
    <name type="common">Common ragweed</name>
    <dbReference type="NCBI Taxonomy" id="4212"/>
    <lineage>
        <taxon>Eukaryota</taxon>
        <taxon>Viridiplantae</taxon>
        <taxon>Streptophyta</taxon>
        <taxon>Embryophyta</taxon>
        <taxon>Tracheophyta</taxon>
        <taxon>Spermatophyta</taxon>
        <taxon>Magnoliopsida</taxon>
        <taxon>eudicotyledons</taxon>
        <taxon>Gunneridae</taxon>
        <taxon>Pentapetalae</taxon>
        <taxon>asterids</taxon>
        <taxon>campanulids</taxon>
        <taxon>Asterales</taxon>
        <taxon>Asteraceae</taxon>
        <taxon>Asteroideae</taxon>
        <taxon>Heliantheae alliance</taxon>
        <taxon>Heliantheae</taxon>
        <taxon>Ambrosia</taxon>
    </lineage>
</organism>
<evidence type="ECO:0000256" key="9">
    <source>
        <dbReference type="ARBA" id="ARBA00022729"/>
    </source>
</evidence>
<keyword evidence="14 18" id="KW-1133">Transmembrane helix</keyword>
<dbReference type="GO" id="GO:0006952">
    <property type="term" value="P:defense response"/>
    <property type="evidence" value="ECO:0007669"/>
    <property type="project" value="UniProtKB-ARBA"/>
</dbReference>
<comment type="similarity">
    <text evidence="2">Belongs to the protein kinase superfamily. Ser/Thr protein kinase family.</text>
</comment>
<evidence type="ECO:0000256" key="10">
    <source>
        <dbReference type="ARBA" id="ARBA00022737"/>
    </source>
</evidence>
<keyword evidence="10" id="KW-0677">Repeat</keyword>
<evidence type="ECO:0000256" key="2">
    <source>
        <dbReference type="ARBA" id="ARBA00008684"/>
    </source>
</evidence>
<evidence type="ECO:0000256" key="16">
    <source>
        <dbReference type="ARBA" id="ARBA00023180"/>
    </source>
</evidence>
<dbReference type="Pfam" id="PF00069">
    <property type="entry name" value="Pkinase"/>
    <property type="match status" value="1"/>
</dbReference>
<evidence type="ECO:0000256" key="4">
    <source>
        <dbReference type="ARBA" id="ARBA00022475"/>
    </source>
</evidence>
<dbReference type="PROSITE" id="PS00107">
    <property type="entry name" value="PROTEIN_KINASE_ATP"/>
    <property type="match status" value="1"/>
</dbReference>
<evidence type="ECO:0000313" key="20">
    <source>
        <dbReference type="EMBL" id="KAI7737382.1"/>
    </source>
</evidence>
<evidence type="ECO:0000256" key="8">
    <source>
        <dbReference type="ARBA" id="ARBA00022692"/>
    </source>
</evidence>
<keyword evidence="12" id="KW-0418">Kinase</keyword>
<comment type="subcellular location">
    <subcellularLocation>
        <location evidence="1">Cell membrane</location>
        <topology evidence="1">Single-pass membrane protein</topology>
    </subcellularLocation>
</comment>
<dbReference type="InterPro" id="IPR008271">
    <property type="entry name" value="Ser/Thr_kinase_AS"/>
</dbReference>
<evidence type="ECO:0000256" key="3">
    <source>
        <dbReference type="ARBA" id="ARBA00012513"/>
    </source>
</evidence>
<dbReference type="GO" id="GO:0004674">
    <property type="term" value="F:protein serine/threonine kinase activity"/>
    <property type="evidence" value="ECO:0007669"/>
    <property type="project" value="UniProtKB-KW"/>
</dbReference>
<feature type="transmembrane region" description="Helical" evidence="18">
    <location>
        <begin position="510"/>
        <end position="534"/>
    </location>
</feature>
<keyword evidence="16" id="KW-0325">Glycoprotein</keyword>
<evidence type="ECO:0000256" key="14">
    <source>
        <dbReference type="ARBA" id="ARBA00022989"/>
    </source>
</evidence>
<name>A0AAD5GCN4_AMBAR</name>
<dbReference type="InterPro" id="IPR051809">
    <property type="entry name" value="Plant_receptor-like_S/T_kinase"/>
</dbReference>
<comment type="caution">
    <text evidence="20">The sequence shown here is derived from an EMBL/GenBank/DDBJ whole genome shotgun (WGS) entry which is preliminary data.</text>
</comment>
<dbReference type="SMART" id="SM00220">
    <property type="entry name" value="S_TKc"/>
    <property type="match status" value="1"/>
</dbReference>
<keyword evidence="13 17" id="KW-0067">ATP-binding</keyword>
<dbReference type="GO" id="GO:0005886">
    <property type="term" value="C:plasma membrane"/>
    <property type="evidence" value="ECO:0007669"/>
    <property type="project" value="UniProtKB-SubCell"/>
</dbReference>
<evidence type="ECO:0000256" key="11">
    <source>
        <dbReference type="ARBA" id="ARBA00022741"/>
    </source>
</evidence>
<keyword evidence="7" id="KW-0808">Transferase</keyword>
<keyword evidence="9" id="KW-0732">Signal</keyword>
<feature type="non-terminal residue" evidence="20">
    <location>
        <position position="835"/>
    </location>
</feature>
<keyword evidence="6" id="KW-0433">Leucine-rich repeat</keyword>
<dbReference type="Pfam" id="PF13855">
    <property type="entry name" value="LRR_8"/>
    <property type="match status" value="1"/>
</dbReference>
<dbReference type="Gene3D" id="1.10.510.10">
    <property type="entry name" value="Transferase(Phosphotransferase) domain 1"/>
    <property type="match status" value="1"/>
</dbReference>
<evidence type="ECO:0000313" key="21">
    <source>
        <dbReference type="Proteomes" id="UP001206925"/>
    </source>
</evidence>
<dbReference type="Pfam" id="PF08263">
    <property type="entry name" value="LRRNT_2"/>
    <property type="match status" value="1"/>
</dbReference>
<sequence>MITDPNGALTSWNSSLHFCDWDGVTCGKRHRRVTSLRLRSIGLAGSLSPHVGNLSFLRRLSLPNNTFKGAIPHEIGHLSRLRILALEINKFDGVIPANLSGCPNLEVLDLSDNELVGSIPKDIHFLLKLNFFSLQFNKLTGGIPPFLGNITSMESFSVRGNLPPTIGAMFPHLVLLEIWGNHLTGPLPSSISNCSRLADLEVARNMFSGKLTIDFSQLSDIYFISLYNNLFGSKEVDEMKFIDSLENCTRLETLDISYCNFQGVLPKSIDRNHFTGSIPSTISNLQQLQAIYLYQNQLSGQIPDTMGNLSLLITLSLFSNKLEGVIPSSLGYCHSLLELYLNDNKLTGKIPTQIFQLSSLSIKLDLSQNNLFGLIPYEVGDLKMLGELDLSENRLSGNIPSSLSGCASLSSLLLRGNLFQGMIPPSLSSLKALVELDISHNNLSGQIPKFLERLKYLNMSYNDFEGEVPTSGVFANATTFSVLGNNRLCGGFVELGLPKCKGKKQHRKHIPLIVIAILIASTLLSIICLAFAWCKKKSKNQMSQPSMSERWFSEANLIGNGGFSSVYKGVLDEYDGRFVAIKVIHVQNLRAERSFIRECEALRNIRHRNLLRIITTCSSIDFQGNDFKALVYEFMPNGSLHDWLHPTMRLSLLQIINILMDVACALDYIHNHCIPSVVHGDLKPRNILLDDDMVAHVGDFGLSRLLGTNSYQNSSTEIKGTIGYAAPEYGVGNEMTVGGDVMTGKAPTDNLFNEDLSLHKFASNALQDQATNVIDVNILNVYEEDTTFMQNKETNVKIIEECLASTIKIGVSCTVDSPLQRMDIKKIRFKIFEVF</sequence>
<evidence type="ECO:0000256" key="6">
    <source>
        <dbReference type="ARBA" id="ARBA00022614"/>
    </source>
</evidence>
<dbReference type="InterPro" id="IPR032675">
    <property type="entry name" value="LRR_dom_sf"/>
</dbReference>
<keyword evidence="4" id="KW-1003">Cell membrane</keyword>
<dbReference type="InterPro" id="IPR001611">
    <property type="entry name" value="Leu-rich_rpt"/>
</dbReference>
<dbReference type="PANTHER" id="PTHR27008">
    <property type="entry name" value="OS04G0122200 PROTEIN"/>
    <property type="match status" value="1"/>
</dbReference>
<evidence type="ECO:0000256" key="5">
    <source>
        <dbReference type="ARBA" id="ARBA00022527"/>
    </source>
</evidence>
<dbReference type="PROSITE" id="PS00108">
    <property type="entry name" value="PROTEIN_KINASE_ST"/>
    <property type="match status" value="1"/>
</dbReference>
<evidence type="ECO:0000256" key="12">
    <source>
        <dbReference type="ARBA" id="ARBA00022777"/>
    </source>
</evidence>
<keyword evidence="21" id="KW-1185">Reference proteome</keyword>
<evidence type="ECO:0000256" key="15">
    <source>
        <dbReference type="ARBA" id="ARBA00023136"/>
    </source>
</evidence>
<evidence type="ECO:0000259" key="19">
    <source>
        <dbReference type="PROSITE" id="PS50011"/>
    </source>
</evidence>
<evidence type="ECO:0000256" key="7">
    <source>
        <dbReference type="ARBA" id="ARBA00022679"/>
    </source>
</evidence>
<dbReference type="Pfam" id="PF00560">
    <property type="entry name" value="LRR_1"/>
    <property type="match status" value="6"/>
</dbReference>
<keyword evidence="8 18" id="KW-0812">Transmembrane</keyword>
<dbReference type="InterPro" id="IPR003591">
    <property type="entry name" value="Leu-rich_rpt_typical-subtyp"/>
</dbReference>